<reference evidence="2 3" key="1">
    <citation type="submission" date="2018-11" db="EMBL/GenBank/DDBJ databases">
        <authorList>
            <person name="Mardanov A.V."/>
            <person name="Ravin N.V."/>
            <person name="Dedysh S.N."/>
        </authorList>
    </citation>
    <scope>NUCLEOTIDE SEQUENCE [LARGE SCALE GENOMIC DNA]</scope>
    <source>
        <strain evidence="2 3">AF10</strain>
    </source>
</reference>
<dbReference type="RefSeq" id="WP_241654587.1">
    <property type="nucleotide sequence ID" value="NZ_RDSM01000002.1"/>
</dbReference>
<keyword evidence="1" id="KW-0812">Transmembrane</keyword>
<sequence length="63" mass="7045">MFPADSIHGWETVFLVLLVFVAGFALLARWLKVAYPIVLVVAGLLVSFVPHVPRIPLNPTWVF</sequence>
<protein>
    <recommendedName>
        <fullName evidence="4">Na+/H+ antiporter</fullName>
    </recommendedName>
</protein>
<organism evidence="2 3">
    <name type="scientific">Granulicella sibirica</name>
    <dbReference type="NCBI Taxonomy" id="2479048"/>
    <lineage>
        <taxon>Bacteria</taxon>
        <taxon>Pseudomonadati</taxon>
        <taxon>Acidobacteriota</taxon>
        <taxon>Terriglobia</taxon>
        <taxon>Terriglobales</taxon>
        <taxon>Acidobacteriaceae</taxon>
        <taxon>Granulicella</taxon>
    </lineage>
</organism>
<keyword evidence="1" id="KW-1133">Transmembrane helix</keyword>
<feature type="transmembrane region" description="Helical" evidence="1">
    <location>
        <begin position="33"/>
        <end position="53"/>
    </location>
</feature>
<gene>
    <name evidence="2" type="ORF">GRAN_2917</name>
</gene>
<accession>A0A4Q0T142</accession>
<dbReference type="AlphaFoldDB" id="A0A4Q0T142"/>
<feature type="transmembrane region" description="Helical" evidence="1">
    <location>
        <begin position="12"/>
        <end position="28"/>
    </location>
</feature>
<dbReference type="Proteomes" id="UP000289437">
    <property type="component" value="Unassembled WGS sequence"/>
</dbReference>
<keyword evidence="3" id="KW-1185">Reference proteome</keyword>
<comment type="caution">
    <text evidence="2">The sequence shown here is derived from an EMBL/GenBank/DDBJ whole genome shotgun (WGS) entry which is preliminary data.</text>
</comment>
<evidence type="ECO:0000256" key="1">
    <source>
        <dbReference type="SAM" id="Phobius"/>
    </source>
</evidence>
<dbReference type="EMBL" id="RDSM01000002">
    <property type="protein sequence ID" value="RXH56060.1"/>
    <property type="molecule type" value="Genomic_DNA"/>
</dbReference>
<proteinExistence type="predicted"/>
<evidence type="ECO:0008006" key="4">
    <source>
        <dbReference type="Google" id="ProtNLM"/>
    </source>
</evidence>
<evidence type="ECO:0000313" key="3">
    <source>
        <dbReference type="Proteomes" id="UP000289437"/>
    </source>
</evidence>
<evidence type="ECO:0000313" key="2">
    <source>
        <dbReference type="EMBL" id="RXH56060.1"/>
    </source>
</evidence>
<name>A0A4Q0T142_9BACT</name>
<reference evidence="3" key="2">
    <citation type="submission" date="2019-02" db="EMBL/GenBank/DDBJ databases">
        <title>Granulicella sibirica sp. nov., a psychrotolerant acidobacterium isolated from an organic soil layer in forested tundra, West Siberia.</title>
        <authorList>
            <person name="Oshkin I.Y."/>
            <person name="Kulichevskaya I.S."/>
            <person name="Rijpstra W.I.C."/>
            <person name="Sinninghe Damste J.S."/>
            <person name="Rakitin A.L."/>
            <person name="Ravin N.V."/>
            <person name="Dedysh S.N."/>
        </authorList>
    </citation>
    <scope>NUCLEOTIDE SEQUENCE [LARGE SCALE GENOMIC DNA]</scope>
    <source>
        <strain evidence="3">AF10</strain>
    </source>
</reference>
<keyword evidence="1" id="KW-0472">Membrane</keyword>